<dbReference type="PANTHER" id="PTHR30055:SF234">
    <property type="entry name" value="HTH-TYPE TRANSCRIPTIONAL REGULATOR BETI"/>
    <property type="match status" value="1"/>
</dbReference>
<dbReference type="InterPro" id="IPR009057">
    <property type="entry name" value="Homeodomain-like_sf"/>
</dbReference>
<dbReference type="InterPro" id="IPR050109">
    <property type="entry name" value="HTH-type_TetR-like_transc_reg"/>
</dbReference>
<dbReference type="SUPFAM" id="SSF46689">
    <property type="entry name" value="Homeodomain-like"/>
    <property type="match status" value="1"/>
</dbReference>
<accession>A0ABY1MZS7</accession>
<proteinExistence type="predicted"/>
<dbReference type="Proteomes" id="UP000315460">
    <property type="component" value="Unassembled WGS sequence"/>
</dbReference>
<keyword evidence="2 4" id="KW-0238">DNA-binding</keyword>
<evidence type="ECO:0000313" key="6">
    <source>
        <dbReference type="EMBL" id="SMO61383.1"/>
    </source>
</evidence>
<feature type="DNA-binding region" description="H-T-H motif" evidence="4">
    <location>
        <begin position="41"/>
        <end position="60"/>
    </location>
</feature>
<evidence type="ECO:0000313" key="7">
    <source>
        <dbReference type="Proteomes" id="UP000315460"/>
    </source>
</evidence>
<dbReference type="Pfam" id="PF00440">
    <property type="entry name" value="TetR_N"/>
    <property type="match status" value="1"/>
</dbReference>
<evidence type="ECO:0000256" key="1">
    <source>
        <dbReference type="ARBA" id="ARBA00023015"/>
    </source>
</evidence>
<dbReference type="PANTHER" id="PTHR30055">
    <property type="entry name" value="HTH-TYPE TRANSCRIPTIONAL REGULATOR RUTR"/>
    <property type="match status" value="1"/>
</dbReference>
<evidence type="ECO:0000259" key="5">
    <source>
        <dbReference type="PROSITE" id="PS50977"/>
    </source>
</evidence>
<dbReference type="EMBL" id="FXTG01000002">
    <property type="protein sequence ID" value="SMO61383.1"/>
    <property type="molecule type" value="Genomic_DNA"/>
</dbReference>
<keyword evidence="7" id="KW-1185">Reference proteome</keyword>
<keyword evidence="3" id="KW-0804">Transcription</keyword>
<dbReference type="InterPro" id="IPR001647">
    <property type="entry name" value="HTH_TetR"/>
</dbReference>
<dbReference type="Gene3D" id="1.10.357.10">
    <property type="entry name" value="Tetracycline Repressor, domain 2"/>
    <property type="match status" value="1"/>
</dbReference>
<name>A0ABY1MZS7_9ACTN</name>
<comment type="caution">
    <text evidence="6">The sequence shown here is derived from an EMBL/GenBank/DDBJ whole genome shotgun (WGS) entry which is preliminary data.</text>
</comment>
<evidence type="ECO:0000256" key="2">
    <source>
        <dbReference type="ARBA" id="ARBA00023125"/>
    </source>
</evidence>
<dbReference type="RefSeq" id="WP_154829631.1">
    <property type="nucleotide sequence ID" value="NZ_BAAAQH010000005.1"/>
</dbReference>
<evidence type="ECO:0000256" key="4">
    <source>
        <dbReference type="PROSITE-ProRule" id="PRU00335"/>
    </source>
</evidence>
<feature type="domain" description="HTH tetR-type" evidence="5">
    <location>
        <begin position="15"/>
        <end position="78"/>
    </location>
</feature>
<keyword evidence="1" id="KW-0805">Transcription regulation</keyword>
<organism evidence="6 7">
    <name type="scientific">Dietzia kunjamensis subsp. schimae</name>
    <dbReference type="NCBI Taxonomy" id="498198"/>
    <lineage>
        <taxon>Bacteria</taxon>
        <taxon>Bacillati</taxon>
        <taxon>Actinomycetota</taxon>
        <taxon>Actinomycetes</taxon>
        <taxon>Mycobacteriales</taxon>
        <taxon>Dietziaceae</taxon>
        <taxon>Dietzia</taxon>
    </lineage>
</organism>
<evidence type="ECO:0000256" key="3">
    <source>
        <dbReference type="ARBA" id="ARBA00023163"/>
    </source>
</evidence>
<dbReference type="PROSITE" id="PS50977">
    <property type="entry name" value="HTH_TETR_2"/>
    <property type="match status" value="1"/>
</dbReference>
<reference evidence="6 7" key="1">
    <citation type="submission" date="2017-05" db="EMBL/GenBank/DDBJ databases">
        <authorList>
            <person name="Varghese N."/>
            <person name="Submissions S."/>
        </authorList>
    </citation>
    <scope>NUCLEOTIDE SEQUENCE [LARGE SCALE GENOMIC DNA]</scope>
    <source>
        <strain evidence="6 7">DSM 45139</strain>
    </source>
</reference>
<protein>
    <submittedName>
        <fullName evidence="6">Transcriptional regulator, TetR family</fullName>
    </submittedName>
</protein>
<gene>
    <name evidence="6" type="ORF">SAMN06265174_102615</name>
</gene>
<sequence length="184" mass="20608">MTAGARKYDSSRRQQQGRERVLNAALDLARVSSGWNWTDITFKAVADSAGVSERTVYRHFPTQRDLHDALMVRINQDAQISYDDLAIDDVAEVVSRLFTSLSTFDRALETQPRPSEAAIAMNRERMQALLDASGGDRRLAALLDVLWSTEAYERLSSVWKMSTDEAIDSVTWAIDRLTPPADTA</sequence>